<protein>
    <submittedName>
        <fullName evidence="1">Uncharacterized protein</fullName>
    </submittedName>
</protein>
<proteinExistence type="predicted"/>
<sequence>MAQNDRNTRIAAFEMVDKWFGKSHKISPKPHVVRDDFPSSFNQNSYEYGGPKSLFRYEGPKSYTVNCTYQYHPTDGIQHYSGARPLIDHANRFEKQKERAITCDEAFLRYGGVLIKTFRN</sequence>
<keyword evidence="2" id="KW-1185">Reference proteome</keyword>
<gene>
    <name evidence="1" type="ORF">TAV2_LOCUS22790</name>
</gene>
<reference evidence="1 2" key="1">
    <citation type="submission" date="2022-03" db="EMBL/GenBank/DDBJ databases">
        <authorList>
            <person name="Nunn A."/>
            <person name="Chopra R."/>
            <person name="Nunn A."/>
            <person name="Contreras Garrido A."/>
        </authorList>
    </citation>
    <scope>NUCLEOTIDE SEQUENCE [LARGE SCALE GENOMIC DNA]</scope>
</reference>
<organism evidence="1 2">
    <name type="scientific">Thlaspi arvense</name>
    <name type="common">Field penny-cress</name>
    <dbReference type="NCBI Taxonomy" id="13288"/>
    <lineage>
        <taxon>Eukaryota</taxon>
        <taxon>Viridiplantae</taxon>
        <taxon>Streptophyta</taxon>
        <taxon>Embryophyta</taxon>
        <taxon>Tracheophyta</taxon>
        <taxon>Spermatophyta</taxon>
        <taxon>Magnoliopsida</taxon>
        <taxon>eudicotyledons</taxon>
        <taxon>Gunneridae</taxon>
        <taxon>Pentapetalae</taxon>
        <taxon>rosids</taxon>
        <taxon>malvids</taxon>
        <taxon>Brassicales</taxon>
        <taxon>Brassicaceae</taxon>
        <taxon>Thlaspideae</taxon>
        <taxon>Thlaspi</taxon>
    </lineage>
</organism>
<dbReference type="AlphaFoldDB" id="A0AAU9T452"/>
<evidence type="ECO:0000313" key="1">
    <source>
        <dbReference type="EMBL" id="CAH2078925.1"/>
    </source>
</evidence>
<dbReference type="Proteomes" id="UP000836841">
    <property type="component" value="Chromosome 7"/>
</dbReference>
<name>A0AAU9T452_THLAR</name>
<dbReference type="EMBL" id="OU466863">
    <property type="protein sequence ID" value="CAH2078925.1"/>
    <property type="molecule type" value="Genomic_DNA"/>
</dbReference>
<evidence type="ECO:0000313" key="2">
    <source>
        <dbReference type="Proteomes" id="UP000836841"/>
    </source>
</evidence>
<accession>A0AAU9T452</accession>